<dbReference type="Proteomes" id="UP001320702">
    <property type="component" value="Unassembled WGS sequence"/>
</dbReference>
<accession>A0ABT2KE09</accession>
<dbReference type="Gene3D" id="3.40.50.1240">
    <property type="entry name" value="Phosphoglycerate mutase-like"/>
    <property type="match status" value="1"/>
</dbReference>
<organism evidence="1 2">
    <name type="scientific">Paracoccus maritimus</name>
    <dbReference type="NCBI Taxonomy" id="2933292"/>
    <lineage>
        <taxon>Bacteria</taxon>
        <taxon>Pseudomonadati</taxon>
        <taxon>Pseudomonadota</taxon>
        <taxon>Alphaproteobacteria</taxon>
        <taxon>Rhodobacterales</taxon>
        <taxon>Paracoccaceae</taxon>
        <taxon>Paracoccus</taxon>
    </lineage>
</organism>
<evidence type="ECO:0000313" key="2">
    <source>
        <dbReference type="Proteomes" id="UP001320702"/>
    </source>
</evidence>
<evidence type="ECO:0000313" key="1">
    <source>
        <dbReference type="EMBL" id="MCT4334054.1"/>
    </source>
</evidence>
<gene>
    <name evidence="1" type="ORF">MU516_14405</name>
</gene>
<name>A0ABT2KE09_9RHOB</name>
<comment type="caution">
    <text evidence="1">The sequence shown here is derived from an EMBL/GenBank/DDBJ whole genome shotgun (WGS) entry which is preliminary data.</text>
</comment>
<keyword evidence="2" id="KW-1185">Reference proteome</keyword>
<protein>
    <submittedName>
        <fullName evidence="1">Histidine phosphatase family protein</fullName>
    </submittedName>
</protein>
<dbReference type="InterPro" id="IPR013078">
    <property type="entry name" value="His_Pase_superF_clade-1"/>
</dbReference>
<dbReference type="RefSeq" id="WP_260277973.1">
    <property type="nucleotide sequence ID" value="NZ_JANAVZ010000008.1"/>
</dbReference>
<proteinExistence type="predicted"/>
<dbReference type="EMBL" id="JANAVZ010000008">
    <property type="protein sequence ID" value="MCT4334054.1"/>
    <property type="molecule type" value="Genomic_DNA"/>
</dbReference>
<dbReference type="SUPFAM" id="SSF53254">
    <property type="entry name" value="Phosphoglycerate mutase-like"/>
    <property type="match status" value="1"/>
</dbReference>
<dbReference type="Pfam" id="PF00300">
    <property type="entry name" value="His_Phos_1"/>
    <property type="match status" value="1"/>
</dbReference>
<sequence>MAVLRYLSHPQVLIDPAVPVPRWSLSDHGRSRIMALTGAGWLAHTTRIVSSSETKARETAAILGAATGIRPEADPQLDEIDRSATGYVPHDHHETLADAFFAAPAISADGWEKAIDVASRGMAALHRHVASQGPGDLLLVGHGGIGTLIWCHIAGLAPSREQDQPSGGGAVWSATLPGLSPLHGWRLAEAVADPDSRC</sequence>
<reference evidence="1 2" key="1">
    <citation type="submission" date="2022-04" db="EMBL/GenBank/DDBJ databases">
        <title>Paracoccus sp. YLB-12 draft genome sequence.</title>
        <authorList>
            <person name="Yu L."/>
        </authorList>
    </citation>
    <scope>NUCLEOTIDE SEQUENCE [LARGE SCALE GENOMIC DNA]</scope>
    <source>
        <strain evidence="1 2">YLB-12</strain>
    </source>
</reference>
<dbReference type="InterPro" id="IPR029033">
    <property type="entry name" value="His_PPase_superfam"/>
</dbReference>